<dbReference type="SUPFAM" id="SSF50978">
    <property type="entry name" value="WD40 repeat-like"/>
    <property type="match status" value="1"/>
</dbReference>
<dbReference type="GeneID" id="119719310"/>
<name>A0A913YYP0_PATMI</name>
<dbReference type="RefSeq" id="XP_038044683.1">
    <property type="nucleotide sequence ID" value="XM_038188755.1"/>
</dbReference>
<evidence type="ECO:0000256" key="2">
    <source>
        <dbReference type="ARBA" id="ARBA00022737"/>
    </source>
</evidence>
<dbReference type="InterPro" id="IPR001810">
    <property type="entry name" value="F-box_dom"/>
</dbReference>
<dbReference type="Gene3D" id="2.130.10.10">
    <property type="entry name" value="YVTN repeat-like/Quinoprotein amine dehydrogenase"/>
    <property type="match status" value="1"/>
</dbReference>
<dbReference type="EnsemblMetazoa" id="XM_038188755.1">
    <property type="protein sequence ID" value="XP_038044683.1"/>
    <property type="gene ID" value="LOC119719310"/>
</dbReference>
<keyword evidence="2" id="KW-0677">Repeat</keyword>
<dbReference type="SUPFAM" id="SSF81383">
    <property type="entry name" value="F-box domain"/>
    <property type="match status" value="1"/>
</dbReference>
<dbReference type="InterPro" id="IPR042627">
    <property type="entry name" value="FBXW2"/>
</dbReference>
<feature type="domain" description="F-box" evidence="3">
    <location>
        <begin position="7"/>
        <end position="53"/>
    </location>
</feature>
<dbReference type="InterPro" id="IPR036047">
    <property type="entry name" value="F-box-like_dom_sf"/>
</dbReference>
<organism evidence="4 5">
    <name type="scientific">Patiria miniata</name>
    <name type="common">Bat star</name>
    <name type="synonym">Asterina miniata</name>
    <dbReference type="NCBI Taxonomy" id="46514"/>
    <lineage>
        <taxon>Eukaryota</taxon>
        <taxon>Metazoa</taxon>
        <taxon>Echinodermata</taxon>
        <taxon>Eleutherozoa</taxon>
        <taxon>Asterozoa</taxon>
        <taxon>Asteroidea</taxon>
        <taxon>Valvatacea</taxon>
        <taxon>Valvatida</taxon>
        <taxon>Asterinidae</taxon>
        <taxon>Patiria</taxon>
    </lineage>
</organism>
<evidence type="ECO:0000259" key="3">
    <source>
        <dbReference type="PROSITE" id="PS50181"/>
    </source>
</evidence>
<dbReference type="Pfam" id="PF12937">
    <property type="entry name" value="F-box-like"/>
    <property type="match status" value="1"/>
</dbReference>
<reference evidence="4" key="1">
    <citation type="submission" date="2022-11" db="UniProtKB">
        <authorList>
            <consortium name="EnsemblMetazoa"/>
        </authorList>
    </citation>
    <scope>IDENTIFICATION</scope>
</reference>
<dbReference type="InterPro" id="IPR036322">
    <property type="entry name" value="WD40_repeat_dom_sf"/>
</dbReference>
<dbReference type="InterPro" id="IPR015943">
    <property type="entry name" value="WD40/YVTN_repeat-like_dom_sf"/>
</dbReference>
<dbReference type="PANTHER" id="PTHR44436:SF1">
    <property type="entry name" value="F-BOX_WD REPEAT-CONTAINING PROTEIN 2"/>
    <property type="match status" value="1"/>
</dbReference>
<evidence type="ECO:0000256" key="1">
    <source>
        <dbReference type="ARBA" id="ARBA00022574"/>
    </source>
</evidence>
<protein>
    <recommendedName>
        <fullName evidence="3">F-box domain-containing protein</fullName>
    </recommendedName>
</protein>
<keyword evidence="5" id="KW-1185">Reference proteome</keyword>
<dbReference type="OrthoDB" id="9991467at2759"/>
<proteinExistence type="predicted"/>
<evidence type="ECO:0000313" key="5">
    <source>
        <dbReference type="Proteomes" id="UP000887568"/>
    </source>
</evidence>
<dbReference type="OMA" id="NTHENHT"/>
<dbReference type="PANTHER" id="PTHR44436">
    <property type="entry name" value="F-BOX/WD REPEAT-CONTAINING PROTEIN 2"/>
    <property type="match status" value="1"/>
</dbReference>
<dbReference type="AlphaFoldDB" id="A0A913YYP0"/>
<evidence type="ECO:0000313" key="4">
    <source>
        <dbReference type="EnsemblMetazoa" id="XP_038044683.1"/>
    </source>
</evidence>
<dbReference type="Proteomes" id="UP000887568">
    <property type="component" value="Unplaced"/>
</dbReference>
<sequence length="520" mass="57966">MDTLQSEEKLIGLPEELKAYIFGHLTATDLCHVALCNRILRESANQDALWRLLCRKNGWERYGTNLCKEPPFTPTLHDQLTGGEGGSPTFPVDAVVTGSDWPGLVDTCKWKEVYMKARHLEENWRNQRFYATTFKFGQTSDETGLFAVETLDQPKISNLDCEGGCLAVGVDDGTLQIWDVSIGKRRHNIRVNVSEEPDALKMKDGIIAAGCMDGKIRTYSAQTGEQLQVMSGHYLAVSRLFFDGDTIVSVARRLLDRSKNYADSGIRVCKAEDASTRFVLQYGCSKTSLIHLDYRTKVIAGAYSDNTIQIWDAENGSDIQHIICDMKKLVSCYLGDGIVIGASKDFAVKIWKLESWECLRTFRVPLHPESNNFELIGAAPYAFNGELLVAISRAHLTFMDLEGKLIGSIFNTHENHTGTFFTQDNSKFTTAHCFHGNKLITGSSNTYSGKYDLWIVNPAMGVYGSGEVVSKMDLGGEAFAEFTGAFSPAWMNDTKVVFEGIDKESGFGPQRPTIVIRHYW</sequence>
<accession>A0A913YYP0</accession>
<dbReference type="Gene3D" id="1.20.1280.50">
    <property type="match status" value="1"/>
</dbReference>
<keyword evidence="1" id="KW-0853">WD repeat</keyword>
<dbReference type="PROSITE" id="PS50181">
    <property type="entry name" value="FBOX"/>
    <property type="match status" value="1"/>
</dbReference>